<gene>
    <name evidence="1" type="ORF">MRB53_010481</name>
</gene>
<dbReference type="Proteomes" id="UP001234297">
    <property type="component" value="Chromosome 3"/>
</dbReference>
<sequence length="263" mass="30051">MDIISNCAVLEWLALLDCNISPSVNIHAPKLKVLELKFLSCLNIDIDAPSLRTLAISSVRFRSIDINAASLTTLAKSAVKFRYIKLEVPNIQIFRTDGFFEAHMDFLSQCVGLYGGQMSGKNWFKNLRKLFIDIQLTNIRHGIALAFVLKNCVCIEVLHLEIERYSAQYEGESSSPLTRLESGYWFEQDENDHFYYELKTVTMNRFRGEPLELDFANHLINKAPKLQRMIICCDKHCSELHALATRSLLLRPSLHLNIVIESA</sequence>
<evidence type="ECO:0000313" key="1">
    <source>
        <dbReference type="EMBL" id="KAJ8636214.1"/>
    </source>
</evidence>
<keyword evidence="2" id="KW-1185">Reference proteome</keyword>
<name>A0ACC2LS16_PERAE</name>
<protein>
    <submittedName>
        <fullName evidence="1">Uncharacterized protein</fullName>
    </submittedName>
</protein>
<reference evidence="1 2" key="1">
    <citation type="journal article" date="2022" name="Hortic Res">
        <title>A haplotype resolved chromosomal level avocado genome allows analysis of novel avocado genes.</title>
        <authorList>
            <person name="Nath O."/>
            <person name="Fletcher S.J."/>
            <person name="Hayward A."/>
            <person name="Shaw L.M."/>
            <person name="Masouleh A.K."/>
            <person name="Furtado A."/>
            <person name="Henry R.J."/>
            <person name="Mitter N."/>
        </authorList>
    </citation>
    <scope>NUCLEOTIDE SEQUENCE [LARGE SCALE GENOMIC DNA]</scope>
    <source>
        <strain evidence="2">cv. Hass</strain>
    </source>
</reference>
<proteinExistence type="predicted"/>
<accession>A0ACC2LS16</accession>
<organism evidence="1 2">
    <name type="scientific">Persea americana</name>
    <name type="common">Avocado</name>
    <dbReference type="NCBI Taxonomy" id="3435"/>
    <lineage>
        <taxon>Eukaryota</taxon>
        <taxon>Viridiplantae</taxon>
        <taxon>Streptophyta</taxon>
        <taxon>Embryophyta</taxon>
        <taxon>Tracheophyta</taxon>
        <taxon>Spermatophyta</taxon>
        <taxon>Magnoliopsida</taxon>
        <taxon>Magnoliidae</taxon>
        <taxon>Laurales</taxon>
        <taxon>Lauraceae</taxon>
        <taxon>Persea</taxon>
    </lineage>
</organism>
<comment type="caution">
    <text evidence="1">The sequence shown here is derived from an EMBL/GenBank/DDBJ whole genome shotgun (WGS) entry which is preliminary data.</text>
</comment>
<dbReference type="EMBL" id="CM056811">
    <property type="protein sequence ID" value="KAJ8636214.1"/>
    <property type="molecule type" value="Genomic_DNA"/>
</dbReference>
<evidence type="ECO:0000313" key="2">
    <source>
        <dbReference type="Proteomes" id="UP001234297"/>
    </source>
</evidence>